<keyword evidence="5" id="KW-0539">Nucleus</keyword>
<dbReference type="Pfam" id="PF16988">
    <property type="entry name" value="Vps36-NZF-N"/>
    <property type="match status" value="1"/>
</dbReference>
<proteinExistence type="inferred from homology"/>
<evidence type="ECO:0000256" key="5">
    <source>
        <dbReference type="ARBA" id="ARBA00023242"/>
    </source>
</evidence>
<comment type="caution">
    <text evidence="7">The sequence shown here is derived from an EMBL/GenBank/DDBJ whole genome shotgun (WGS) entry which is preliminary data.</text>
</comment>
<dbReference type="InterPro" id="IPR031558">
    <property type="entry name" value="Vps36-NZF-N"/>
</dbReference>
<sequence>MTLHWSTAPFAALYDAIAKNDSQLKQTLANRLYDDLLSLLAIPEKSESSKKNLESGVLNFSDGSVFKVNSSFIENAIKLSDSLNIDEMIAAEILYFSSSNELNTLGTSYLDSAIAAYYNRRDFILQIVCYYLCSDDNDENVEFENNNSFALTLNNKTSLFKEISKIKNYSIDNILKSLKTIEKESALIKESVERNKLLGIYNENSPESKTINFRRGMLFKQYQLLGEILFGYVSKFFKNDKIFTVENFFQILDHVSSFKPEDMFAICYIPSLVVYVSNLDQLADNSIDILHKKLVAYVDDLETLSETPLKAFIFLVFLTYFIEWCKQAPARITKYEFSVCVEEPMQKCVSVGALEQLLSISADTSLITQSNDNSIKPFYDFRTFLQQHIPRYIPIRLFDIDDEATLKLKNSLQQQKLAGIEVSGSEYSPIYLIPYEYQLSDHFTSFLVSVLSSFIHQFISTAAFMMTQLRDQEEDLLLSSDEFNLELLTENADLERLYMSMYYLYSNREQYSSVFWADTNSASYGFLQWASRCNSPLIMSTFSMVLAALASGDENAINVFSFLQMTNSNNYDSHTAPIANSTLLTKYSSVSWSTIYSTLSYYNDALSKASESLLENLTNGSVNLDLKTKNHVVTELGEDSIIYLSGFFQVLSQVAINSPKARTELLESDNNQLFTILKNLLNMNTLLNGSIMTLLASLVGNSYKERCKFWQVLDNWIFRNGKNVSLVNLPVEIFSKRLTDYRSIFGFINLVTQLLSPLDTAGDIFEPLSLTFPFDLGSMVRKPGIWCYIEYLYTKVLPEVDYLAISEKEKLMLKSSILNIMEICLSQLDPDLVLNASACHVKDMDSIVTNKSIILFLQAHPGSATMNFAYNNKVHDSLFKICSLGIDRINELNDDAHYINLLKHCLKVIDLILIREKFYSDELIHILRLPDNTFANPTNIGMCGLKSFYESFLLNLPLVANITLYVGSNKIEIANISLSIVRAIASSKFFANINNGTQFNLLKKNCLLAMYETIDESIRIRSAFIEQFDSPVTSTKSMAIKISILQFLNSNISSDDKSFTISHFLLGFDTTKKNFGSSEIDTTILSSRSLLKAIINISKELIVSMSNSKNIEYSEIKICALCLEILLKLCKSSLIGNKMLKYLRVSGDFLLSESSTNFILFLLENTHSLNKTILFAGLPFDGQISMQNNFASTGEGMCSLNAFVSYRNSLIQLIAMEVHESAINGSLSLNNKYLETLTHSFAFASGSSKLMNLLDILDFKIQNNIEKPDKLFSGFNFDYILRNIVLTEEPSSRSFDFPYDFSLLDKMVSLYAKDSQKVLSSVQRKDSLALFKLEKEKLKKIITCSLSYDNYKLLVFRYLKAWTLLIQVIITEVDMKLNKRSNFILEVFQNIIPKIDDYLEVDPSLAEDLVSLCVHLLYTYTNDREKSYTKPGEMQAKAALDFERLFPIFKVSLHGVLMPTSSPLLRSDLYILANNYLKLTVSNHEVISDLIIFIKSLDDKVFDIICHDSLVGEGSSRITAVILLESFVKVALQLQNAQFKENLIFDTCCKGNYIILLVQKLKLADECFLRALNADSKSITLDELLYELTSFKTSISLLLRISQTRQGAQQLLRSDIFGVLADCKFLQLDADLGFELNLKESTINGENLTTMTVSLDEPLGLNINSERIQQEKTGFNTSKDRISYYEIFIPIFQLITAIVISLGPQNRSCITQAFSIQSHFSKLIAAVLKRELIYEKHLAKKSEYSSNIENGAFSHYNVKGGRPILNENEHDLIMKNEIGLYQDDYKVKYYQRGRLYLTNQRIIFVNDIYGNKNISLELSKIDTLELYNGFFKSSPKLILKLKDQDDNKEEHILDNEFKFPWVCPICSYSNDLSTTTLQLQNMKRYGNNLPLCDTCGVKCPYDVIDTFFIKSNNSSADGKRKSIDLLSFDGSQCPNCTFINHPSMTICEICGSNLSGSSSNHLNSKIASIVQGKNDKSGLKLTSLDNFNEINLKIIKFSFRNGNHKIFYESLKEILNDNHMKLKNQNNIITDQGEEKNSNQTSLNGIHGLTSNSKQQNHEDTLLLGKAVQDLDQLMLKARDLISLSKKYQNILVEKNINNPVVEQTFELLQSSKCSVVNLNHIMDNNKIGKSLVNAKKINALNHLKAGKPSTDTFSKMPSLYLDELARNICDFLISEDILDKRNGMITLHELYSIYNKSRQINLISSEELYDSVIKFETLNINIKVTKIPISQNDETKIASYVYIISKKNKNFSVTAKILNCVITNPGISILKLQQLHFNMSFIILKTILDSMVNKGELTIDTSLGGDKYWPNEILNPNKNKVDQHEVKHDLKVQTCISASEISNIFKTSLNVNDTSTSDIYKDLHDLNFL</sequence>
<dbReference type="EMBL" id="PUHW01000296">
    <property type="protein sequence ID" value="KAG0687220.1"/>
    <property type="molecule type" value="Genomic_DNA"/>
</dbReference>
<dbReference type="Gene3D" id="2.30.30.380">
    <property type="entry name" value="Zn-finger domain of Sec23/24"/>
    <property type="match status" value="2"/>
</dbReference>
<dbReference type="InterPro" id="IPR036390">
    <property type="entry name" value="WH_DNA-bd_sf"/>
</dbReference>
<keyword evidence="8" id="KW-1185">Reference proteome</keyword>
<keyword evidence="4" id="KW-0813">Transport</keyword>
<dbReference type="GO" id="GO:0043130">
    <property type="term" value="F:ubiquitin binding"/>
    <property type="evidence" value="ECO:0007669"/>
    <property type="project" value="InterPro"/>
</dbReference>
<dbReference type="Pfam" id="PF04157">
    <property type="entry name" value="EAP30"/>
    <property type="match status" value="1"/>
</dbReference>
<evidence type="ECO:0000256" key="1">
    <source>
        <dbReference type="ARBA" id="ARBA00004123"/>
    </source>
</evidence>
<evidence type="ECO:0000256" key="4">
    <source>
        <dbReference type="ARBA" id="ARBA00022448"/>
    </source>
</evidence>
<evidence type="ECO:0000259" key="6">
    <source>
        <dbReference type="PROSITE" id="PS51495"/>
    </source>
</evidence>
<dbReference type="Pfam" id="PF11605">
    <property type="entry name" value="Vps36_ESCRT-II"/>
    <property type="match status" value="1"/>
</dbReference>
<dbReference type="PANTHER" id="PTHR31344">
    <property type="entry name" value="NUCLEAR PORE COMPLEX PROTEIN NUP205"/>
    <property type="match status" value="1"/>
</dbReference>
<dbReference type="GO" id="GO:0006999">
    <property type="term" value="P:nuclear pore organization"/>
    <property type="evidence" value="ECO:0007669"/>
    <property type="project" value="TreeGrafter"/>
</dbReference>
<comment type="subcellular location">
    <subcellularLocation>
        <location evidence="1">Nucleus</location>
    </subcellularLocation>
</comment>
<dbReference type="Pfam" id="PF11894">
    <property type="entry name" value="Nup192"/>
    <property type="match status" value="1"/>
</dbReference>
<dbReference type="InterPro" id="IPR021827">
    <property type="entry name" value="Nup186/Nup192/Nup205"/>
</dbReference>
<name>A0A9P6WHG7_9ASCO</name>
<dbReference type="Gene3D" id="2.30.29.30">
    <property type="entry name" value="Pleckstrin-homology domain (PH domain)/Phosphotyrosine-binding domain (PTB)"/>
    <property type="match status" value="1"/>
</dbReference>
<dbReference type="SUPFAM" id="SSF46785">
    <property type="entry name" value="Winged helix' DNA-binding domain"/>
    <property type="match status" value="2"/>
</dbReference>
<accession>A0A9P6WHG7</accession>
<dbReference type="InterPro" id="IPR011993">
    <property type="entry name" value="PH-like_dom_sf"/>
</dbReference>
<dbReference type="Gene3D" id="1.10.10.10">
    <property type="entry name" value="Winged helix-like DNA-binding domain superfamily/Winged helix DNA-binding domain"/>
    <property type="match status" value="2"/>
</dbReference>
<evidence type="ECO:0000313" key="7">
    <source>
        <dbReference type="EMBL" id="KAG0687220.1"/>
    </source>
</evidence>
<dbReference type="SUPFAM" id="SSF50729">
    <property type="entry name" value="PH domain-like"/>
    <property type="match status" value="1"/>
</dbReference>
<feature type="domain" description="GLUE N-terminal" evidence="6">
    <location>
        <begin position="1755"/>
        <end position="2027"/>
    </location>
</feature>
<dbReference type="InterPro" id="IPR040608">
    <property type="entry name" value="Snf8/Vps36"/>
</dbReference>
<gene>
    <name evidence="7" type="ORF">C6P40_002645</name>
</gene>
<comment type="similarity">
    <text evidence="2">Belongs to the NUP186/NUP192/NUP205 family.</text>
</comment>
<dbReference type="InterPro" id="IPR021648">
    <property type="entry name" value="GLUE_dom"/>
</dbReference>
<dbReference type="InterPro" id="IPR036388">
    <property type="entry name" value="WH-like_DNA-bd_sf"/>
</dbReference>
<dbReference type="SUPFAM" id="SSF90209">
    <property type="entry name" value="Ran binding protein zinc finger-like"/>
    <property type="match status" value="1"/>
</dbReference>
<dbReference type="Proteomes" id="UP000697127">
    <property type="component" value="Unassembled WGS sequence"/>
</dbReference>
<evidence type="ECO:0000313" key="8">
    <source>
        <dbReference type="Proteomes" id="UP000697127"/>
    </source>
</evidence>
<dbReference type="InterPro" id="IPR036443">
    <property type="entry name" value="Znf_RanBP2_sf"/>
</dbReference>
<dbReference type="OrthoDB" id="2019644at2759"/>
<protein>
    <recommendedName>
        <fullName evidence="6">GLUE N-terminal domain-containing protein</fullName>
    </recommendedName>
</protein>
<dbReference type="GO" id="GO:0017056">
    <property type="term" value="F:structural constituent of nuclear pore"/>
    <property type="evidence" value="ECO:0007669"/>
    <property type="project" value="TreeGrafter"/>
</dbReference>
<evidence type="ECO:0000256" key="2">
    <source>
        <dbReference type="ARBA" id="ARBA00005892"/>
    </source>
</evidence>
<dbReference type="GO" id="GO:0032266">
    <property type="term" value="F:phosphatidylinositol-3-phosphate binding"/>
    <property type="evidence" value="ECO:0007669"/>
    <property type="project" value="InterPro"/>
</dbReference>
<dbReference type="PROSITE" id="PS51495">
    <property type="entry name" value="GLUE"/>
    <property type="match status" value="1"/>
</dbReference>
<comment type="similarity">
    <text evidence="3">Belongs to the VPS36 family.</text>
</comment>
<evidence type="ECO:0000256" key="3">
    <source>
        <dbReference type="ARBA" id="ARBA00009697"/>
    </source>
</evidence>
<reference evidence="7" key="1">
    <citation type="submission" date="2020-11" db="EMBL/GenBank/DDBJ databases">
        <title>Kefir isolates.</title>
        <authorList>
            <person name="Marcisauskas S."/>
            <person name="Kim Y."/>
            <person name="Blasche S."/>
        </authorList>
    </citation>
    <scope>NUCLEOTIDE SEQUENCE</scope>
    <source>
        <strain evidence="7">Olga-1</strain>
    </source>
</reference>
<dbReference type="PANTHER" id="PTHR31344:SF0">
    <property type="entry name" value="NUCLEAR PORE COMPLEX PROTEIN NUP205"/>
    <property type="match status" value="1"/>
</dbReference>
<dbReference type="GO" id="GO:0044611">
    <property type="term" value="C:nuclear pore inner ring"/>
    <property type="evidence" value="ECO:0007669"/>
    <property type="project" value="TreeGrafter"/>
</dbReference>
<organism evidence="7 8">
    <name type="scientific">Pichia californica</name>
    <dbReference type="NCBI Taxonomy" id="460514"/>
    <lineage>
        <taxon>Eukaryota</taxon>
        <taxon>Fungi</taxon>
        <taxon>Dikarya</taxon>
        <taxon>Ascomycota</taxon>
        <taxon>Saccharomycotina</taxon>
        <taxon>Pichiomycetes</taxon>
        <taxon>Pichiales</taxon>
        <taxon>Pichiaceae</taxon>
        <taxon>Pichia</taxon>
    </lineage>
</organism>